<dbReference type="AlphaFoldDB" id="A0A0M6X0S7"/>
<dbReference type="Pfam" id="PF01476">
    <property type="entry name" value="LysM"/>
    <property type="match status" value="1"/>
</dbReference>
<gene>
    <name evidence="2" type="ORF">RIL183_11211</name>
</gene>
<reference evidence="3" key="1">
    <citation type="submission" date="2015-05" db="EMBL/GenBank/DDBJ databases">
        <authorList>
            <consortium name="Pathogen Informatics"/>
        </authorList>
    </citation>
    <scope>NUCLEOTIDE SEQUENCE [LARGE SCALE GENOMIC DNA]</scope>
    <source>
        <strain evidence="3">L1-83</strain>
    </source>
</reference>
<dbReference type="InterPro" id="IPR024300">
    <property type="entry name" value="SipL_SPOCS_dom"/>
</dbReference>
<feature type="domain" description="LysM" evidence="1">
    <location>
        <begin position="489"/>
        <end position="532"/>
    </location>
</feature>
<dbReference type="SMART" id="SM00257">
    <property type="entry name" value="LysM"/>
    <property type="match status" value="1"/>
</dbReference>
<dbReference type="PROSITE" id="PS51782">
    <property type="entry name" value="LYSM"/>
    <property type="match status" value="1"/>
</dbReference>
<dbReference type="Proteomes" id="UP000049828">
    <property type="component" value="Unassembled WGS sequence"/>
</dbReference>
<dbReference type="RefSeq" id="WP_021923077.1">
    <property type="nucleotide sequence ID" value="NZ_CVRS01000142.1"/>
</dbReference>
<dbReference type="InterPro" id="IPR018392">
    <property type="entry name" value="LysM"/>
</dbReference>
<organism evidence="2 3">
    <name type="scientific">Roseburia inulinivorans</name>
    <dbReference type="NCBI Taxonomy" id="360807"/>
    <lineage>
        <taxon>Bacteria</taxon>
        <taxon>Bacillati</taxon>
        <taxon>Bacillota</taxon>
        <taxon>Clostridia</taxon>
        <taxon>Lachnospirales</taxon>
        <taxon>Lachnospiraceae</taxon>
        <taxon>Roseburia</taxon>
    </lineage>
</organism>
<dbReference type="Gene3D" id="3.10.350.10">
    <property type="entry name" value="LysM domain"/>
    <property type="match status" value="1"/>
</dbReference>
<dbReference type="Pfam" id="PF12673">
    <property type="entry name" value="SipL"/>
    <property type="match status" value="3"/>
</dbReference>
<dbReference type="SUPFAM" id="SSF54106">
    <property type="entry name" value="LysM domain"/>
    <property type="match status" value="1"/>
</dbReference>
<proteinExistence type="predicted"/>
<name>A0A0M6X0S7_9FIRM</name>
<evidence type="ECO:0000259" key="1">
    <source>
        <dbReference type="PROSITE" id="PS51782"/>
    </source>
</evidence>
<dbReference type="EMBL" id="CVRS01000142">
    <property type="protein sequence ID" value="CRL43521.1"/>
    <property type="molecule type" value="Genomic_DNA"/>
</dbReference>
<evidence type="ECO:0000313" key="2">
    <source>
        <dbReference type="EMBL" id="CRL43521.1"/>
    </source>
</evidence>
<sequence>MQLNKIKLHSCTTFASAQSQITLDDDYNVPDYRPDIVKVLKEKGELHFDEVKAAAGAAWLKGRLVFRVLYRSDQENGKISCLKGEIPFQEKLNMDGVQEYDVIQASGEIEDLTIGVIHSRKISVRAVILLKTEEPQEKEDELCVGIEADDGCEKRYRNTNILQLLCMKRDQCRQKSEITLPSSKPNVQEILWKSLEIRNLDTKMGQDGVKLSGEVLISVLYQEEEETDRVQWYETVIPLDCGVECDAGTEADIIYKVKARPASMELEVKPDYDGEERVLVLELVMNLDIRVWKEQEISMLEDVYSLKQEIIPVCTGVTLHHISVKNDSQCRLTEQMELAESQEKILQICSCEGTVHLESTELTEQGVRAEGILVTELLYITTDDQMPIGSAREIYPFEQLIEIPQQTARTERNKLEELEALERKNKLQTELDCRISQLSAVMLDQDHVEIKAVIGLDLLAFEQEQIDNITDTREEPLDMEQLQKRPGLVGYIAKDGDSLWSIAKENHTTVEDILRDNHRTDEDLRRGEKILIVKKVELNSYES</sequence>
<keyword evidence="3" id="KW-1185">Reference proteome</keyword>
<accession>A0A0M6X0S7</accession>
<dbReference type="STRING" id="360807.ERS852392_02420"/>
<dbReference type="CDD" id="cd00118">
    <property type="entry name" value="LysM"/>
    <property type="match status" value="1"/>
</dbReference>
<protein>
    <submittedName>
        <fullName evidence="2">Peptidoglycan-binding LysM</fullName>
    </submittedName>
</protein>
<dbReference type="OrthoDB" id="9779340at2"/>
<dbReference type="InterPro" id="IPR036779">
    <property type="entry name" value="LysM_dom_sf"/>
</dbReference>
<evidence type="ECO:0000313" key="3">
    <source>
        <dbReference type="Proteomes" id="UP000049828"/>
    </source>
</evidence>